<dbReference type="AlphaFoldDB" id="A0AAC9AQT5"/>
<evidence type="ECO:0000256" key="1">
    <source>
        <dbReference type="SAM" id="MobiDB-lite"/>
    </source>
</evidence>
<dbReference type="EMBL" id="CP015005">
    <property type="protein sequence ID" value="AMS40995.1"/>
    <property type="molecule type" value="Genomic_DNA"/>
</dbReference>
<dbReference type="Proteomes" id="UP000075755">
    <property type="component" value="Chromosome"/>
</dbReference>
<feature type="compositionally biased region" description="Polar residues" evidence="1">
    <location>
        <begin position="106"/>
        <end position="116"/>
    </location>
</feature>
<reference evidence="3 5" key="2">
    <citation type="submission" date="2020-08" db="EMBL/GenBank/DDBJ databases">
        <title>Genomic Encyclopedia of Type Strains, Phase IV (KMG-IV): sequencing the most valuable type-strain genomes for metagenomic binning, comparative biology and taxonomic classification.</title>
        <authorList>
            <person name="Goeker M."/>
        </authorList>
    </citation>
    <scope>NUCLEOTIDE SEQUENCE [LARGE SCALE GENOMIC DNA]</scope>
    <source>
        <strain evidence="3 5">DSM 10368</strain>
    </source>
</reference>
<accession>A0AAC9AQT5</accession>
<dbReference type="KEGG" id="aak:AA2016_2065"/>
<evidence type="ECO:0000313" key="4">
    <source>
        <dbReference type="Proteomes" id="UP000075755"/>
    </source>
</evidence>
<dbReference type="EMBL" id="JACICB010000033">
    <property type="protein sequence ID" value="MBB3709665.1"/>
    <property type="molecule type" value="Genomic_DNA"/>
</dbReference>
<proteinExistence type="predicted"/>
<evidence type="ECO:0000313" key="3">
    <source>
        <dbReference type="EMBL" id="MBB3709665.1"/>
    </source>
</evidence>
<gene>
    <name evidence="2" type="ORF">AA2016_2065</name>
    <name evidence="3" type="ORF">FHS67_006020</name>
</gene>
<feature type="compositionally biased region" description="Low complexity" evidence="1">
    <location>
        <begin position="24"/>
        <end position="38"/>
    </location>
</feature>
<sequence length="304" mass="31992">MAATGTVPGTGRAVGTAPEAGPVAGMARAGRAIGMGRANTPGMARRRVPAVNRSTAEAGRQRRRRPIASTGRDRAASPTTDCKGRARPAFLIREGQRSDPGGPVMSPQQFKPTSPRSIPPGVSCESKSTDCPGCDPERAYARRLRGRSLRPAALGRHPLSAAPRRRLHSLPAAPWRQLHAVSAASWRRSAALSPPPTCAANAATPTPCTTPAILGADLLHPGIWSPAAFRLRRQAAATPWWRPVLHHQPVSDGAVPRRGTALCPSHSRRGVESASTPPCSSGNGHDLRYAAVGLRLPCLGSRVE</sequence>
<organism evidence="2 4">
    <name type="scientific">Aminobacter aminovorans</name>
    <name type="common">Chelatobacter heintzii</name>
    <dbReference type="NCBI Taxonomy" id="83263"/>
    <lineage>
        <taxon>Bacteria</taxon>
        <taxon>Pseudomonadati</taxon>
        <taxon>Pseudomonadota</taxon>
        <taxon>Alphaproteobacteria</taxon>
        <taxon>Hyphomicrobiales</taxon>
        <taxon>Phyllobacteriaceae</taxon>
        <taxon>Aminobacter</taxon>
    </lineage>
</organism>
<evidence type="ECO:0000313" key="5">
    <source>
        <dbReference type="Proteomes" id="UP000577697"/>
    </source>
</evidence>
<keyword evidence="5" id="KW-1185">Reference proteome</keyword>
<name>A0AAC9AQT5_AMIAI</name>
<feature type="region of interest" description="Disordered" evidence="1">
    <location>
        <begin position="1"/>
        <end position="130"/>
    </location>
</feature>
<reference evidence="2 4" key="1">
    <citation type="submission" date="2016-03" db="EMBL/GenBank/DDBJ databases">
        <title>Complete genome of Aminobacter aminovorans KCTC 2477.</title>
        <authorList>
            <person name="Kim K.M."/>
        </authorList>
    </citation>
    <scope>NUCLEOTIDE SEQUENCE [LARGE SCALE GENOMIC DNA]</scope>
    <source>
        <strain evidence="2 4">KCTC 2477</strain>
    </source>
</reference>
<evidence type="ECO:0000313" key="2">
    <source>
        <dbReference type="EMBL" id="AMS40995.1"/>
    </source>
</evidence>
<protein>
    <submittedName>
        <fullName evidence="2">Uncharacterized protein</fullName>
    </submittedName>
</protein>
<dbReference type="Proteomes" id="UP000577697">
    <property type="component" value="Unassembled WGS sequence"/>
</dbReference>